<evidence type="ECO:0000256" key="6">
    <source>
        <dbReference type="ARBA" id="ARBA00022840"/>
    </source>
</evidence>
<evidence type="ECO:0000256" key="5">
    <source>
        <dbReference type="ARBA" id="ARBA00022777"/>
    </source>
</evidence>
<dbReference type="SUPFAM" id="SSF54211">
    <property type="entry name" value="Ribosomal protein S5 domain 2-like"/>
    <property type="match status" value="1"/>
</dbReference>
<comment type="similarity">
    <text evidence="1">Belongs to the GHMP kinase family. GalK subfamily.</text>
</comment>
<evidence type="ECO:0000256" key="8">
    <source>
        <dbReference type="ARBA" id="ARBA00023277"/>
    </source>
</evidence>
<feature type="domain" description="GHMP kinase C-terminal" evidence="10">
    <location>
        <begin position="271"/>
        <end position="332"/>
    </location>
</feature>
<organism evidence="12">
    <name type="scientific">marine metagenome</name>
    <dbReference type="NCBI Taxonomy" id="408172"/>
    <lineage>
        <taxon>unclassified sequences</taxon>
        <taxon>metagenomes</taxon>
        <taxon>ecological metagenomes</taxon>
    </lineage>
</organism>
<dbReference type="InterPro" id="IPR006206">
    <property type="entry name" value="Mevalonate/galactokinase"/>
</dbReference>
<dbReference type="Gene3D" id="3.30.230.10">
    <property type="match status" value="1"/>
</dbReference>
<reference evidence="12" key="1">
    <citation type="submission" date="2018-05" db="EMBL/GenBank/DDBJ databases">
        <authorList>
            <person name="Lanie J.A."/>
            <person name="Ng W.-L."/>
            <person name="Kazmierczak K.M."/>
            <person name="Andrzejewski T.M."/>
            <person name="Davidsen T.M."/>
            <person name="Wayne K.J."/>
            <person name="Tettelin H."/>
            <person name="Glass J.I."/>
            <person name="Rusch D."/>
            <person name="Podicherti R."/>
            <person name="Tsui H.-C.T."/>
            <person name="Winkler M.E."/>
        </authorList>
    </citation>
    <scope>NUCLEOTIDE SEQUENCE</scope>
</reference>
<keyword evidence="4" id="KW-0547">Nucleotide-binding</keyword>
<evidence type="ECO:0000259" key="9">
    <source>
        <dbReference type="Pfam" id="PF00288"/>
    </source>
</evidence>
<evidence type="ECO:0000313" key="12">
    <source>
        <dbReference type="EMBL" id="SVA24773.1"/>
    </source>
</evidence>
<dbReference type="InterPro" id="IPR019539">
    <property type="entry name" value="GalKase_N"/>
</dbReference>
<evidence type="ECO:0000256" key="2">
    <source>
        <dbReference type="ARBA" id="ARBA00022679"/>
    </source>
</evidence>
<dbReference type="PRINTS" id="PR00959">
    <property type="entry name" value="MEVGALKINASE"/>
</dbReference>
<dbReference type="InterPro" id="IPR036554">
    <property type="entry name" value="GHMP_kinase_C_sf"/>
</dbReference>
<dbReference type="GO" id="GO:0005829">
    <property type="term" value="C:cytosol"/>
    <property type="evidence" value="ECO:0007669"/>
    <property type="project" value="TreeGrafter"/>
</dbReference>
<dbReference type="NCBIfam" id="TIGR00131">
    <property type="entry name" value="gal_kin"/>
    <property type="match status" value="1"/>
</dbReference>
<dbReference type="EMBL" id="UINC01005986">
    <property type="protein sequence ID" value="SVA24773.1"/>
    <property type="molecule type" value="Genomic_DNA"/>
</dbReference>
<evidence type="ECO:0008006" key="13">
    <source>
        <dbReference type="Google" id="ProtNLM"/>
    </source>
</evidence>
<evidence type="ECO:0000256" key="7">
    <source>
        <dbReference type="ARBA" id="ARBA00022842"/>
    </source>
</evidence>
<dbReference type="Gene3D" id="3.30.70.890">
    <property type="entry name" value="GHMP kinase, C-terminal domain"/>
    <property type="match status" value="1"/>
</dbReference>
<keyword evidence="7" id="KW-0460">Magnesium</keyword>
<protein>
    <recommendedName>
        <fullName evidence="13">Galactokinase</fullName>
    </recommendedName>
</protein>
<dbReference type="Pfam" id="PF10509">
    <property type="entry name" value="GalKase_gal_bdg"/>
    <property type="match status" value="1"/>
</dbReference>
<dbReference type="InterPro" id="IPR006204">
    <property type="entry name" value="GHMP_kinase_N_dom"/>
</dbReference>
<keyword evidence="3" id="KW-0479">Metal-binding</keyword>
<dbReference type="PANTHER" id="PTHR10457">
    <property type="entry name" value="MEVALONATE KINASE/GALACTOKINASE"/>
    <property type="match status" value="1"/>
</dbReference>
<dbReference type="PANTHER" id="PTHR10457:SF7">
    <property type="entry name" value="GALACTOKINASE-RELATED"/>
    <property type="match status" value="1"/>
</dbReference>
<gene>
    <name evidence="12" type="ORF">METZ01_LOCUS77627</name>
</gene>
<dbReference type="PIRSF" id="PIRSF000530">
    <property type="entry name" value="Galactokinase"/>
    <property type="match status" value="1"/>
</dbReference>
<evidence type="ECO:0000259" key="10">
    <source>
        <dbReference type="Pfam" id="PF08544"/>
    </source>
</evidence>
<keyword evidence="8" id="KW-0119">Carbohydrate metabolism</keyword>
<dbReference type="GO" id="GO:0005524">
    <property type="term" value="F:ATP binding"/>
    <property type="evidence" value="ECO:0007669"/>
    <property type="project" value="UniProtKB-KW"/>
</dbReference>
<feature type="domain" description="Galactokinase N-terminal" evidence="11">
    <location>
        <begin position="2"/>
        <end position="48"/>
    </location>
</feature>
<name>A0A381UDP7_9ZZZZ</name>
<dbReference type="InterPro" id="IPR013750">
    <property type="entry name" value="GHMP_kinase_C_dom"/>
</dbReference>
<dbReference type="GO" id="GO:0046872">
    <property type="term" value="F:metal ion binding"/>
    <property type="evidence" value="ECO:0007669"/>
    <property type="project" value="UniProtKB-KW"/>
</dbReference>
<dbReference type="FunFam" id="3.30.70.890:FF:000001">
    <property type="entry name" value="Galactokinase"/>
    <property type="match status" value="1"/>
</dbReference>
<evidence type="ECO:0000256" key="1">
    <source>
        <dbReference type="ARBA" id="ARBA00006566"/>
    </source>
</evidence>
<accession>A0A381UDP7</accession>
<keyword evidence="6" id="KW-0067">ATP-binding</keyword>
<dbReference type="Pfam" id="PF08544">
    <property type="entry name" value="GHMP_kinases_C"/>
    <property type="match status" value="1"/>
</dbReference>
<dbReference type="Pfam" id="PF00288">
    <property type="entry name" value="GHMP_kinases_N"/>
    <property type="match status" value="1"/>
</dbReference>
<dbReference type="PRINTS" id="PR00473">
    <property type="entry name" value="GALCTOKINASE"/>
</dbReference>
<dbReference type="InterPro" id="IPR020568">
    <property type="entry name" value="Ribosomal_Su5_D2-typ_SF"/>
</dbReference>
<evidence type="ECO:0000259" key="11">
    <source>
        <dbReference type="Pfam" id="PF10509"/>
    </source>
</evidence>
<keyword evidence="2" id="KW-0808">Transferase</keyword>
<dbReference type="InterPro" id="IPR000705">
    <property type="entry name" value="Galactokinase"/>
</dbReference>
<evidence type="ECO:0000256" key="4">
    <source>
        <dbReference type="ARBA" id="ARBA00022741"/>
    </source>
</evidence>
<dbReference type="GO" id="GO:0004335">
    <property type="term" value="F:galactokinase activity"/>
    <property type="evidence" value="ECO:0007669"/>
    <property type="project" value="InterPro"/>
</dbReference>
<proteinExistence type="inferred from homology"/>
<sequence>MSFEDIFGKKGRVNQTAHARVNIIGEHTDYTGGFVMPTLLSFNTSVEIAINEEEKYQVYSTNFQEKKIFNDFIKSSNNDWVDYVKGCLFVFYDENKNLENKHLNIFISSNIPMERGVSSSSALCVAVLKSLNSFFQTQFSNKHIAILAQKVERNYIGVSGGIMDQMVSSIGIHGKAFFLDCLSLKYELLDLPLNWKFCLVDSQVQRSLRDSSYNERYNQLKKAENDMGVEYLGSVKVENFSEKKFSDPVVFKRAKHVITENKRVLDAKNYLLENNIEKFGQLMNESHSSYSKDFEASTEDVDIITQRSIDAGALGSRLTGGGFGGFTVSLMEKNQYGSWYDTMKRYYSEDKFIAV</sequence>
<keyword evidence="5" id="KW-0418">Kinase</keyword>
<evidence type="ECO:0000256" key="3">
    <source>
        <dbReference type="ARBA" id="ARBA00022723"/>
    </source>
</evidence>
<dbReference type="GO" id="GO:0006012">
    <property type="term" value="P:galactose metabolic process"/>
    <property type="evidence" value="ECO:0007669"/>
    <property type="project" value="InterPro"/>
</dbReference>
<dbReference type="AlphaFoldDB" id="A0A381UDP7"/>
<dbReference type="InterPro" id="IPR014721">
    <property type="entry name" value="Ribsml_uS5_D2-typ_fold_subgr"/>
</dbReference>
<dbReference type="SUPFAM" id="SSF55060">
    <property type="entry name" value="GHMP Kinase, C-terminal domain"/>
    <property type="match status" value="1"/>
</dbReference>
<feature type="domain" description="GHMP kinase N-terminal" evidence="9">
    <location>
        <begin position="83"/>
        <end position="170"/>
    </location>
</feature>